<feature type="transmembrane region" description="Helical" evidence="1">
    <location>
        <begin position="12"/>
        <end position="31"/>
    </location>
</feature>
<feature type="transmembrane region" description="Helical" evidence="1">
    <location>
        <begin position="67"/>
        <end position="88"/>
    </location>
</feature>
<dbReference type="Proteomes" id="UP000228626">
    <property type="component" value="Unassembled WGS sequence"/>
</dbReference>
<dbReference type="InterPro" id="IPR044035">
    <property type="entry name" value="DUF5698"/>
</dbReference>
<accession>A0A2H0V2V8</accession>
<keyword evidence="1" id="KW-1133">Transmembrane helix</keyword>
<gene>
    <name evidence="3" type="ORF">COT99_00990</name>
</gene>
<feature type="domain" description="DUF5698" evidence="2">
    <location>
        <begin position="32"/>
        <end position="88"/>
    </location>
</feature>
<evidence type="ECO:0000259" key="2">
    <source>
        <dbReference type="Pfam" id="PF18955"/>
    </source>
</evidence>
<proteinExistence type="predicted"/>
<dbReference type="AlphaFoldDB" id="A0A2H0V2V8"/>
<evidence type="ECO:0000313" key="4">
    <source>
        <dbReference type="Proteomes" id="UP000228626"/>
    </source>
</evidence>
<feature type="transmembrane region" description="Helical" evidence="1">
    <location>
        <begin position="43"/>
        <end position="61"/>
    </location>
</feature>
<dbReference type="Pfam" id="PF18955">
    <property type="entry name" value="DUF5698"/>
    <property type="match status" value="1"/>
</dbReference>
<dbReference type="EMBL" id="PFAR01000013">
    <property type="protein sequence ID" value="PIR93388.1"/>
    <property type="molecule type" value="Genomic_DNA"/>
</dbReference>
<reference evidence="4" key="1">
    <citation type="submission" date="2017-09" db="EMBL/GenBank/DDBJ databases">
        <title>Depth-based differentiation of microbial function through sediment-hosted aquifers and enrichment of novel symbionts in the deep terrestrial subsurface.</title>
        <authorList>
            <person name="Probst A.J."/>
            <person name="Ladd B."/>
            <person name="Jarett J.K."/>
            <person name="Geller-Mcgrath D.E."/>
            <person name="Sieber C.M.K."/>
            <person name="Emerson J.B."/>
            <person name="Anantharaman K."/>
            <person name="Thomas B.C."/>
            <person name="Malmstrom R."/>
            <person name="Stieglmeier M."/>
            <person name="Klingl A."/>
            <person name="Woyke T."/>
            <person name="Ryan C.M."/>
            <person name="Banfield J.F."/>
        </authorList>
    </citation>
    <scope>NUCLEOTIDE SEQUENCE [LARGE SCALE GENOMIC DNA]</scope>
</reference>
<sequence length="97" mass="10649">MPQGLIPCGQGAGFIYFIAGVCQDFLLTLNWRFINKEKSTPAAFFSFAVTIVSMLVLYNILTELDERRSIIAIIIYALGIGTGTILGMKTKIGSKKK</sequence>
<keyword evidence="1" id="KW-0472">Membrane</keyword>
<evidence type="ECO:0000313" key="3">
    <source>
        <dbReference type="EMBL" id="PIR93388.1"/>
    </source>
</evidence>
<organism evidence="3 4">
    <name type="scientific">Candidatus Falkowbacteria bacterium CG10_big_fil_rev_8_21_14_0_10_43_10</name>
    <dbReference type="NCBI Taxonomy" id="1974567"/>
    <lineage>
        <taxon>Bacteria</taxon>
        <taxon>Candidatus Falkowiibacteriota</taxon>
    </lineage>
</organism>
<keyword evidence="1" id="KW-0812">Transmembrane</keyword>
<comment type="caution">
    <text evidence="3">The sequence shown here is derived from an EMBL/GenBank/DDBJ whole genome shotgun (WGS) entry which is preliminary data.</text>
</comment>
<name>A0A2H0V2V8_9BACT</name>
<evidence type="ECO:0000256" key="1">
    <source>
        <dbReference type="SAM" id="Phobius"/>
    </source>
</evidence>
<protein>
    <recommendedName>
        <fullName evidence="2">DUF5698 domain-containing protein</fullName>
    </recommendedName>
</protein>